<dbReference type="EMBL" id="JAFBMS010000046">
    <property type="protein sequence ID" value="KAG9340064.1"/>
    <property type="molecule type" value="Genomic_DNA"/>
</dbReference>
<gene>
    <name evidence="1" type="ORF">JZ751_021984</name>
</gene>
<dbReference type="Gene3D" id="1.10.510.10">
    <property type="entry name" value="Transferase(Phosphotransferase) domain 1"/>
    <property type="match status" value="1"/>
</dbReference>
<dbReference type="InterPro" id="IPR011009">
    <property type="entry name" value="Kinase-like_dom_sf"/>
</dbReference>
<comment type="caution">
    <text evidence="1">The sequence shown here is derived from an EMBL/GenBank/DDBJ whole genome shotgun (WGS) entry which is preliminary data.</text>
</comment>
<dbReference type="Proteomes" id="UP000824540">
    <property type="component" value="Unassembled WGS sequence"/>
</dbReference>
<evidence type="ECO:0000313" key="2">
    <source>
        <dbReference type="Proteomes" id="UP000824540"/>
    </source>
</evidence>
<dbReference type="PANTHER" id="PTHR47096">
    <property type="entry name" value="MISSHAPEN LIKE KINASE 1"/>
    <property type="match status" value="1"/>
</dbReference>
<organism evidence="1 2">
    <name type="scientific">Albula glossodonta</name>
    <name type="common">roundjaw bonefish</name>
    <dbReference type="NCBI Taxonomy" id="121402"/>
    <lineage>
        <taxon>Eukaryota</taxon>
        <taxon>Metazoa</taxon>
        <taxon>Chordata</taxon>
        <taxon>Craniata</taxon>
        <taxon>Vertebrata</taxon>
        <taxon>Euteleostomi</taxon>
        <taxon>Actinopterygii</taxon>
        <taxon>Neopterygii</taxon>
        <taxon>Teleostei</taxon>
        <taxon>Albuliformes</taxon>
        <taxon>Albulidae</taxon>
        <taxon>Albula</taxon>
    </lineage>
</organism>
<proteinExistence type="predicted"/>
<keyword evidence="2" id="KW-1185">Reference proteome</keyword>
<sequence length="151" mass="16564">MRHGLGRLQETACGAGGGAGERQEVGWLDEAHQSGAITAPNRQPLCTLGTLDFGVSAQLDRTVGRRNTFIGTPYWMAPEVIACDENPDATYDFKLDGEKQASPLNKRPVSLQKEGGCFGLVCGWEKLLLLRSYLERSEISRLQSQTTPSYF</sequence>
<name>A0A8T2NJ77_9TELE</name>
<dbReference type="SUPFAM" id="SSF56112">
    <property type="entry name" value="Protein kinase-like (PK-like)"/>
    <property type="match status" value="1"/>
</dbReference>
<accession>A0A8T2NJ77</accession>
<dbReference type="AlphaFoldDB" id="A0A8T2NJ77"/>
<protein>
    <submittedName>
        <fullName evidence="1">Uncharacterized protein</fullName>
    </submittedName>
</protein>
<dbReference type="OrthoDB" id="10027016at2759"/>
<evidence type="ECO:0000313" key="1">
    <source>
        <dbReference type="EMBL" id="KAG9340064.1"/>
    </source>
</evidence>
<dbReference type="InterPro" id="IPR051700">
    <property type="entry name" value="STE20_Ser-Thr_kinase"/>
</dbReference>
<dbReference type="PANTHER" id="PTHR47096:SF1">
    <property type="entry name" value="MISSHAPEN LIKE KINASE 1"/>
    <property type="match status" value="1"/>
</dbReference>
<dbReference type="GO" id="GO:0005829">
    <property type="term" value="C:cytosol"/>
    <property type="evidence" value="ECO:0007669"/>
    <property type="project" value="TreeGrafter"/>
</dbReference>
<reference evidence="1" key="1">
    <citation type="thesis" date="2021" institute="BYU ScholarsArchive" country="Provo, UT, USA">
        <title>Applications of and Algorithms for Genome Assembly and Genomic Analyses with an Emphasis on Marine Teleosts.</title>
        <authorList>
            <person name="Pickett B.D."/>
        </authorList>
    </citation>
    <scope>NUCLEOTIDE SEQUENCE</scope>
    <source>
        <strain evidence="1">HI-2016</strain>
    </source>
</reference>